<dbReference type="Gene3D" id="3.20.20.70">
    <property type="entry name" value="Aldolase class I"/>
    <property type="match status" value="1"/>
</dbReference>
<dbReference type="Proteomes" id="UP000242180">
    <property type="component" value="Unassembled WGS sequence"/>
</dbReference>
<keyword evidence="3" id="KW-0560">Oxidoreductase</keyword>
<name>A0A1X2HGZ5_SYNRA</name>
<dbReference type="OrthoDB" id="276546at2759"/>
<reference evidence="5 6" key="1">
    <citation type="submission" date="2016-07" db="EMBL/GenBank/DDBJ databases">
        <title>Pervasive Adenine N6-methylation of Active Genes in Fungi.</title>
        <authorList>
            <consortium name="DOE Joint Genome Institute"/>
            <person name="Mondo S.J."/>
            <person name="Dannebaum R.O."/>
            <person name="Kuo R.C."/>
            <person name="Labutti K."/>
            <person name="Haridas S."/>
            <person name="Kuo A."/>
            <person name="Salamov A."/>
            <person name="Ahrendt S.R."/>
            <person name="Lipzen A."/>
            <person name="Sullivan W."/>
            <person name="Andreopoulos W.B."/>
            <person name="Clum A."/>
            <person name="Lindquist E."/>
            <person name="Daum C."/>
            <person name="Ramamoorthy G.K."/>
            <person name="Gryganskyi A."/>
            <person name="Culley D."/>
            <person name="Magnuson J.K."/>
            <person name="James T.Y."/>
            <person name="O'Malley M.A."/>
            <person name="Stajich J.E."/>
            <person name="Spatafora J.W."/>
            <person name="Visel A."/>
            <person name="Grigoriev I.V."/>
        </authorList>
    </citation>
    <scope>NUCLEOTIDE SEQUENCE [LARGE SCALE GENOMIC DNA]</scope>
    <source>
        <strain evidence="5 6">NRRL 2496</strain>
    </source>
</reference>
<dbReference type="Pfam" id="PF00724">
    <property type="entry name" value="Oxidored_FMN"/>
    <property type="match status" value="1"/>
</dbReference>
<dbReference type="InterPro" id="IPR001155">
    <property type="entry name" value="OxRdtase_FMN_N"/>
</dbReference>
<dbReference type="CDD" id="cd02933">
    <property type="entry name" value="OYE_like_FMN"/>
    <property type="match status" value="1"/>
</dbReference>
<evidence type="ECO:0000313" key="5">
    <source>
        <dbReference type="EMBL" id="ORY98190.1"/>
    </source>
</evidence>
<dbReference type="PANTHER" id="PTHR22893">
    <property type="entry name" value="NADH OXIDOREDUCTASE-RELATED"/>
    <property type="match status" value="1"/>
</dbReference>
<dbReference type="GO" id="GO:0005829">
    <property type="term" value="C:cytosol"/>
    <property type="evidence" value="ECO:0007669"/>
    <property type="project" value="UniProtKB-ARBA"/>
</dbReference>
<comment type="similarity">
    <text evidence="2">Belongs to the NADH:flavin oxidoreductase/NADH oxidase family.</text>
</comment>
<evidence type="ECO:0000256" key="1">
    <source>
        <dbReference type="ARBA" id="ARBA00001917"/>
    </source>
</evidence>
<dbReference type="FunFam" id="3.20.20.70:FF:000059">
    <property type="entry name" value="N-ethylmaleimide reductase, FMN-linked"/>
    <property type="match status" value="1"/>
</dbReference>
<proteinExistence type="inferred from homology"/>
<evidence type="ECO:0000259" key="4">
    <source>
        <dbReference type="Pfam" id="PF00724"/>
    </source>
</evidence>
<gene>
    <name evidence="5" type="ORF">BCR43DRAFT_546972</name>
</gene>
<dbReference type="InParanoid" id="A0A1X2HGZ5"/>
<accession>A0A1X2HGZ5</accession>
<dbReference type="EMBL" id="MCGN01000004">
    <property type="protein sequence ID" value="ORY98190.1"/>
    <property type="molecule type" value="Genomic_DNA"/>
</dbReference>
<dbReference type="SUPFAM" id="SSF51395">
    <property type="entry name" value="FMN-linked oxidoreductases"/>
    <property type="match status" value="1"/>
</dbReference>
<evidence type="ECO:0000313" key="6">
    <source>
        <dbReference type="Proteomes" id="UP000242180"/>
    </source>
</evidence>
<comment type="caution">
    <text evidence="5">The sequence shown here is derived from an EMBL/GenBank/DDBJ whole genome shotgun (WGS) entry which is preliminary data.</text>
</comment>
<dbReference type="InterPro" id="IPR045247">
    <property type="entry name" value="Oye-like"/>
</dbReference>
<organism evidence="5 6">
    <name type="scientific">Syncephalastrum racemosum</name>
    <name type="common">Filamentous fungus</name>
    <dbReference type="NCBI Taxonomy" id="13706"/>
    <lineage>
        <taxon>Eukaryota</taxon>
        <taxon>Fungi</taxon>
        <taxon>Fungi incertae sedis</taxon>
        <taxon>Mucoromycota</taxon>
        <taxon>Mucoromycotina</taxon>
        <taxon>Mucoromycetes</taxon>
        <taxon>Mucorales</taxon>
        <taxon>Syncephalastraceae</taxon>
        <taxon>Syncephalastrum</taxon>
    </lineage>
</organism>
<protein>
    <recommendedName>
        <fullName evidence="4">NADH:flavin oxidoreductase/NADH oxidase N-terminal domain-containing protein</fullName>
    </recommendedName>
</protein>
<dbReference type="AlphaFoldDB" id="A0A1X2HGZ5"/>
<dbReference type="GO" id="GO:0016628">
    <property type="term" value="F:oxidoreductase activity, acting on the CH-CH group of donors, NAD or NADP as acceptor"/>
    <property type="evidence" value="ECO:0007669"/>
    <property type="project" value="UniProtKB-ARBA"/>
</dbReference>
<dbReference type="STRING" id="13706.A0A1X2HGZ5"/>
<dbReference type="FunCoup" id="A0A1X2HGZ5">
    <property type="interactions" value="281"/>
</dbReference>
<keyword evidence="6" id="KW-1185">Reference proteome</keyword>
<dbReference type="InterPro" id="IPR013785">
    <property type="entry name" value="Aldolase_TIM"/>
</dbReference>
<dbReference type="GO" id="GO:0010181">
    <property type="term" value="F:FMN binding"/>
    <property type="evidence" value="ECO:0007669"/>
    <property type="project" value="InterPro"/>
</dbReference>
<feature type="domain" description="NADH:flavin oxidoreductase/NADH oxidase N-terminal" evidence="4">
    <location>
        <begin position="4"/>
        <end position="344"/>
    </location>
</feature>
<evidence type="ECO:0000256" key="2">
    <source>
        <dbReference type="ARBA" id="ARBA00005979"/>
    </source>
</evidence>
<dbReference type="OMA" id="WHVGRFS"/>
<comment type="cofactor">
    <cofactor evidence="1">
        <name>FMN</name>
        <dbReference type="ChEBI" id="CHEBI:58210"/>
    </cofactor>
</comment>
<sequence>MTSKLFQPIQLGNHKLQHRVVLAPLTRLRASPTAVPSPLMAEYYKQRSTPGGLLITEATLISPTAGGYVGAPGIYTDEQSEAWKPVTEAVHAKGGIIFMQLWHVGRASSSKLMPNNQKPLSASAIAIKGKNLAGDDYEEPRALTKDEIKDVVQDFAAAARRAVDSGFDGVEIHGANGYLVDQFLNTSSNKRTDEYGGPIENRARFGLEVVEAIVDAVGAERTAIRLSPYSGFQDMEDEMPEETWTYFTKQLQDKHPNLAYVHFVEPRDDLMPRSGEDAEKRATLSLDPFRAAWNGPFISAGGYTTDSKLAEEVADKTGNLIAFGRTYIANPDLVARLKNKYPLNAYFRETFYAGAEKGYTDYETYKVAA</sequence>
<dbReference type="PANTHER" id="PTHR22893:SF91">
    <property type="entry name" value="NADPH DEHYDROGENASE 2-RELATED"/>
    <property type="match status" value="1"/>
</dbReference>
<evidence type="ECO:0000256" key="3">
    <source>
        <dbReference type="ARBA" id="ARBA00023002"/>
    </source>
</evidence>